<dbReference type="RefSeq" id="WP_114796023.1">
    <property type="nucleotide sequence ID" value="NZ_QQZY01000003.1"/>
</dbReference>
<reference evidence="2 3" key="1">
    <citation type="submission" date="2018-07" db="EMBL/GenBank/DDBJ databases">
        <title>High-quality-draft genome sequence of Gaiella occulta.</title>
        <authorList>
            <person name="Severino R."/>
            <person name="Froufe H.J.C."/>
            <person name="Rainey F.A."/>
            <person name="Barroso C."/>
            <person name="Albuquerque L."/>
            <person name="Lobo-Da-Cunha A."/>
            <person name="Da Costa M.S."/>
            <person name="Egas C."/>
        </authorList>
    </citation>
    <scope>NUCLEOTIDE SEQUENCE [LARGE SCALE GENOMIC DNA]</scope>
    <source>
        <strain evidence="2 3">F2-233</strain>
    </source>
</reference>
<dbReference type="CDD" id="cd24007">
    <property type="entry name" value="ASKHA_NBD_eukNAGK-like"/>
    <property type="match status" value="1"/>
</dbReference>
<dbReference type="Pfam" id="PF01869">
    <property type="entry name" value="BcrAD_BadFG"/>
    <property type="match status" value="1"/>
</dbReference>
<sequence>MRGLALGVDGGNTKTVALAARSDGTIVGAGRAGCSDIYGAPSFEAAIREIELAVASALEAAGARRGDVDAAVFSLAGADWDEDKADLHAALARLVPSADVSVVNDALGALRAGTSDGIGVSVVCGTGGCVGARGPDGREWHSSWWALHTGGWALGSDALDAVYEAELGTGPPTGLTIDALEVFQAASVEDVLHAFTRRGGRRPFDAALFAPAVLSLAAAGDPVASSIVRRHGTKLGDVARVAAARVGLELSFPVVLLGGVLRGEGAETLIEEILARVPGATPVRSSREPVAGALLTALDRAGAPFRLDALDASLPGEAFFGTIPSH</sequence>
<keyword evidence="2" id="KW-0808">Transferase</keyword>
<organism evidence="2 3">
    <name type="scientific">Gaiella occulta</name>
    <dbReference type="NCBI Taxonomy" id="1002870"/>
    <lineage>
        <taxon>Bacteria</taxon>
        <taxon>Bacillati</taxon>
        <taxon>Actinomycetota</taxon>
        <taxon>Thermoleophilia</taxon>
        <taxon>Gaiellales</taxon>
        <taxon>Gaiellaceae</taxon>
        <taxon>Gaiella</taxon>
    </lineage>
</organism>
<dbReference type="AlphaFoldDB" id="A0A7M2YX67"/>
<dbReference type="PANTHER" id="PTHR43190:SF3">
    <property type="entry name" value="N-ACETYL-D-GLUCOSAMINE KINASE"/>
    <property type="match status" value="1"/>
</dbReference>
<dbReference type="InterPro" id="IPR043129">
    <property type="entry name" value="ATPase_NBD"/>
</dbReference>
<comment type="caution">
    <text evidence="2">The sequence shown here is derived from an EMBL/GenBank/DDBJ whole genome shotgun (WGS) entry which is preliminary data.</text>
</comment>
<dbReference type="PANTHER" id="PTHR43190">
    <property type="entry name" value="N-ACETYL-D-GLUCOSAMINE KINASE"/>
    <property type="match status" value="1"/>
</dbReference>
<proteinExistence type="predicted"/>
<accession>A0A7M2YX67</accession>
<dbReference type="GO" id="GO:0016301">
    <property type="term" value="F:kinase activity"/>
    <property type="evidence" value="ECO:0007669"/>
    <property type="project" value="UniProtKB-KW"/>
</dbReference>
<evidence type="ECO:0000313" key="3">
    <source>
        <dbReference type="Proteomes" id="UP000254134"/>
    </source>
</evidence>
<gene>
    <name evidence="2" type="ORF">Gocc_1611</name>
</gene>
<evidence type="ECO:0000259" key="1">
    <source>
        <dbReference type="Pfam" id="PF01869"/>
    </source>
</evidence>
<dbReference type="EMBL" id="QQZY01000003">
    <property type="protein sequence ID" value="RDI74722.1"/>
    <property type="molecule type" value="Genomic_DNA"/>
</dbReference>
<keyword evidence="3" id="KW-1185">Reference proteome</keyword>
<feature type="domain" description="ATPase BadF/BadG/BcrA/BcrD type" evidence="1">
    <location>
        <begin position="6"/>
        <end position="297"/>
    </location>
</feature>
<keyword evidence="2" id="KW-0418">Kinase</keyword>
<dbReference type="Gene3D" id="3.30.420.40">
    <property type="match status" value="2"/>
</dbReference>
<dbReference type="SUPFAM" id="SSF53067">
    <property type="entry name" value="Actin-like ATPase domain"/>
    <property type="match status" value="2"/>
</dbReference>
<protein>
    <submittedName>
        <fullName evidence="2">Putative N-acetylglucosamine kinase</fullName>
    </submittedName>
</protein>
<dbReference type="OrthoDB" id="5524856at2"/>
<reference evidence="3" key="2">
    <citation type="journal article" date="2019" name="MicrobiologyOpen">
        <title>High-quality draft genome sequence of Gaiella occulta isolated from a 150 meter deep mineral water borehole and comparison with the genome sequences of other deep-branching lineages of the phylum Actinobacteria.</title>
        <authorList>
            <person name="Severino R."/>
            <person name="Froufe H.J.C."/>
            <person name="Barroso C."/>
            <person name="Albuquerque L."/>
            <person name="Lobo-da-Cunha A."/>
            <person name="da Costa M.S."/>
            <person name="Egas C."/>
        </authorList>
    </citation>
    <scope>NUCLEOTIDE SEQUENCE [LARGE SCALE GENOMIC DNA]</scope>
    <source>
        <strain evidence="3">F2-233</strain>
    </source>
</reference>
<dbReference type="InterPro" id="IPR052519">
    <property type="entry name" value="Euk-type_GlcNAc_Kinase"/>
</dbReference>
<dbReference type="InterPro" id="IPR002731">
    <property type="entry name" value="ATPase_BadF"/>
</dbReference>
<evidence type="ECO:0000313" key="2">
    <source>
        <dbReference type="EMBL" id="RDI74722.1"/>
    </source>
</evidence>
<name>A0A7M2YX67_9ACTN</name>
<dbReference type="Proteomes" id="UP000254134">
    <property type="component" value="Unassembled WGS sequence"/>
</dbReference>